<dbReference type="Proteomes" id="UP000325411">
    <property type="component" value="Unassembled WGS sequence"/>
</dbReference>
<dbReference type="RefSeq" id="WP_000676297.1">
    <property type="nucleotide sequence ID" value="NZ_CMPU01000040.1"/>
</dbReference>
<dbReference type="AlphaFoldDB" id="A0A5M9GM85"/>
<dbReference type="InterPro" id="IPR001387">
    <property type="entry name" value="Cro/C1-type_HTH"/>
</dbReference>
<proteinExistence type="predicted"/>
<dbReference type="EMBL" id="VXCE01000024">
    <property type="protein sequence ID" value="KAA8474859.1"/>
    <property type="molecule type" value="Genomic_DNA"/>
</dbReference>
<evidence type="ECO:0000313" key="2">
    <source>
        <dbReference type="EMBL" id="KAA8474859.1"/>
    </source>
</evidence>
<protein>
    <submittedName>
        <fullName evidence="2">TetR family transcriptional regulator</fullName>
    </submittedName>
    <submittedName>
        <fullName evidence="3">TniQ family protein</fullName>
    </submittedName>
</protein>
<dbReference type="InterPro" id="IPR009492">
    <property type="entry name" value="TniQ"/>
</dbReference>
<dbReference type="EMBL" id="JARPRV010000017">
    <property type="protein sequence ID" value="MDG0943876.1"/>
    <property type="molecule type" value="Genomic_DNA"/>
</dbReference>
<evidence type="ECO:0000313" key="3">
    <source>
        <dbReference type="EMBL" id="MDG0943876.1"/>
    </source>
</evidence>
<dbReference type="Proteomes" id="UP000194422">
    <property type="component" value="Unassembled WGS sequence"/>
</dbReference>
<evidence type="ECO:0000313" key="6">
    <source>
        <dbReference type="Proteomes" id="UP000325411"/>
    </source>
</evidence>
<evidence type="ECO:0000313" key="5">
    <source>
        <dbReference type="Proteomes" id="UP000194422"/>
    </source>
</evidence>
<dbReference type="Pfam" id="PF06527">
    <property type="entry name" value="TniQ"/>
    <property type="match status" value="1"/>
</dbReference>
<feature type="domain" description="HTH cro/C1-type" evidence="1">
    <location>
        <begin position="265"/>
        <end position="301"/>
    </location>
</feature>
<reference evidence="2 6" key="2">
    <citation type="submission" date="2019-09" db="EMBL/GenBank/DDBJ databases">
        <authorList>
            <person name="Geng P."/>
            <person name="Wan X."/>
            <person name="Zhou G."/>
            <person name="Yuan Z."/>
            <person name="Hu X."/>
        </authorList>
    </citation>
    <scope>NUCLEOTIDE SEQUENCE [LARGE SCALE GENOMIC DNA]</scope>
    <source>
        <strain evidence="2 6">EFR-4</strain>
    </source>
</reference>
<dbReference type="EMBL" id="FWYW01000089">
    <property type="protein sequence ID" value="SME29904.1"/>
    <property type="molecule type" value="Genomic_DNA"/>
</dbReference>
<accession>A0A5M9GM85</accession>
<dbReference type="Proteomes" id="UP001221338">
    <property type="component" value="Unassembled WGS sequence"/>
</dbReference>
<organism evidence="2 6">
    <name type="scientific">Bacillus paranthracis</name>
    <dbReference type="NCBI Taxonomy" id="2026186"/>
    <lineage>
        <taxon>Bacteria</taxon>
        <taxon>Bacillati</taxon>
        <taxon>Bacillota</taxon>
        <taxon>Bacilli</taxon>
        <taxon>Bacillales</taxon>
        <taxon>Bacillaceae</taxon>
        <taxon>Bacillus</taxon>
        <taxon>Bacillus cereus group</taxon>
    </lineage>
</organism>
<evidence type="ECO:0000313" key="7">
    <source>
        <dbReference type="Proteomes" id="UP001221338"/>
    </source>
</evidence>
<gene>
    <name evidence="4" type="ORF">BACERE00174_04548</name>
    <name evidence="2" type="ORF">FYW06_23305</name>
    <name evidence="3" type="ORF">P6U22_22310</name>
</gene>
<evidence type="ECO:0000259" key="1">
    <source>
        <dbReference type="PROSITE" id="PS50943"/>
    </source>
</evidence>
<keyword evidence="7" id="KW-1185">Reference proteome</keyword>
<reference evidence="4 5" key="1">
    <citation type="submission" date="2017-04" db="EMBL/GenBank/DDBJ databases">
        <authorList>
            <person name="Criscuolo A."/>
        </authorList>
    </citation>
    <scope>NUCLEOTIDE SEQUENCE [LARGE SCALE GENOMIC DNA]</scope>
    <source>
        <strain evidence="4">16-00174</strain>
    </source>
</reference>
<name>A0A5M9GM85_9BACI</name>
<sequence length="503" mass="58635">MKGILNRLSVEDETIKDHLTSRSVLYNLQPMGIGTPYIESLSSYLSRLSIVHNVTLSDLLKGTVAPLLKKQYIVQELNSGITKSTARVINDVSIISINYVDALERLTGRGDLANLTMLNWKGIFSKDLCSKYRKWCPVCLNEMKLNDKPVYEPLIWYLKDIQKCDVHSILLQDKCNNCNRRLLYLHSRYIVGTCQHCGSWLGDLKKEYEAGISDEERFIIKNYKQLIESTGNVNFYPSKGFISSFLERVRKQLGFNSNHKFSIFLGYASSTMSDWISSKYVPSPQTLIHIMSKLNTTIYQIIYTSGNRLNVDLLKHNNFEQKRINFEQMREILYKELNTEKPKSLYQIAKESNFYAITARNRFPSICDKITENYNLYKAVHKEKIVKKIEHNLKLSLLDKRPISLAEFSRTHKISKKLIKKYAPNLSQKLSDRYKIYLSQSKKERIKESLNEIEKIANDLYKRGVYPSIGRIMMITGQRSVFLEEEIRRGWKKIMFKLGYKLE</sequence>
<evidence type="ECO:0000313" key="4">
    <source>
        <dbReference type="EMBL" id="SME29904.1"/>
    </source>
</evidence>
<reference evidence="3 7" key="3">
    <citation type="submission" date="2023-03" db="EMBL/GenBank/DDBJ databases">
        <title>Genetic diversity of Bacillus cereus sensu lato isolates from Slovenia.</title>
        <authorList>
            <person name="Abdelli M."/>
        </authorList>
    </citation>
    <scope>NUCLEOTIDE SEQUENCE [LARGE SCALE GENOMIC DNA]</scope>
    <source>
        <strain evidence="3 7">SIBC61B</strain>
    </source>
</reference>
<dbReference type="PROSITE" id="PS50943">
    <property type="entry name" value="HTH_CROC1"/>
    <property type="match status" value="1"/>
</dbReference>
<comment type="caution">
    <text evidence="2">The sequence shown here is derived from an EMBL/GenBank/DDBJ whole genome shotgun (WGS) entry which is preliminary data.</text>
</comment>